<evidence type="ECO:0000313" key="1">
    <source>
        <dbReference type="EMBL" id="MBB5366380.1"/>
    </source>
</evidence>
<name>A0A7W8K031_9DEIO</name>
<sequence length="59" mass="6718">MEDVHILSLDEIGKTIKDTEELLIASEALISLIDELRRELGILQNFTMKEKPIEPPLQS</sequence>
<organism evidence="1 2">
    <name type="scientific">Deinococcus humi</name>
    <dbReference type="NCBI Taxonomy" id="662880"/>
    <lineage>
        <taxon>Bacteria</taxon>
        <taxon>Thermotogati</taxon>
        <taxon>Deinococcota</taxon>
        <taxon>Deinococci</taxon>
        <taxon>Deinococcales</taxon>
        <taxon>Deinococcaceae</taxon>
        <taxon>Deinococcus</taxon>
    </lineage>
</organism>
<dbReference type="EMBL" id="JACHFL010000039">
    <property type="protein sequence ID" value="MBB5366380.1"/>
    <property type="molecule type" value="Genomic_DNA"/>
</dbReference>
<evidence type="ECO:0000313" key="2">
    <source>
        <dbReference type="Proteomes" id="UP000552709"/>
    </source>
</evidence>
<protein>
    <submittedName>
        <fullName evidence="1">Uncharacterized protein</fullName>
    </submittedName>
</protein>
<keyword evidence="2" id="KW-1185">Reference proteome</keyword>
<dbReference type="AlphaFoldDB" id="A0A7W8K031"/>
<accession>A0A7W8K031</accession>
<dbReference type="RefSeq" id="WP_184138357.1">
    <property type="nucleotide sequence ID" value="NZ_JACHFL010000039.1"/>
</dbReference>
<reference evidence="1 2" key="1">
    <citation type="submission" date="2020-08" db="EMBL/GenBank/DDBJ databases">
        <title>Genomic Encyclopedia of Type Strains, Phase IV (KMG-IV): sequencing the most valuable type-strain genomes for metagenomic binning, comparative biology and taxonomic classification.</title>
        <authorList>
            <person name="Goeker M."/>
        </authorList>
    </citation>
    <scope>NUCLEOTIDE SEQUENCE [LARGE SCALE GENOMIC DNA]</scope>
    <source>
        <strain evidence="1 2">DSM 27939</strain>
    </source>
</reference>
<comment type="caution">
    <text evidence="1">The sequence shown here is derived from an EMBL/GenBank/DDBJ whole genome shotgun (WGS) entry which is preliminary data.</text>
</comment>
<dbReference type="Proteomes" id="UP000552709">
    <property type="component" value="Unassembled WGS sequence"/>
</dbReference>
<proteinExistence type="predicted"/>
<gene>
    <name evidence="1" type="ORF">HNQ08_005509</name>
</gene>